<dbReference type="InterPro" id="IPR022156">
    <property type="entry name" value="Uncharacterised_YfbK_N"/>
</dbReference>
<name>A0A7X5F4M9_9HYPH</name>
<dbReference type="PROSITE" id="PS50234">
    <property type="entry name" value="VWFA"/>
    <property type="match status" value="1"/>
</dbReference>
<dbReference type="Pfam" id="PF12034">
    <property type="entry name" value="YfbK_C"/>
    <property type="match status" value="1"/>
</dbReference>
<dbReference type="PANTHER" id="PTHR10579:SF43">
    <property type="entry name" value="ZINC FINGER (C3HC4-TYPE RING FINGER) FAMILY PROTEIN"/>
    <property type="match status" value="1"/>
</dbReference>
<evidence type="ECO:0000313" key="4">
    <source>
        <dbReference type="Proteomes" id="UP000586722"/>
    </source>
</evidence>
<dbReference type="InterPro" id="IPR002035">
    <property type="entry name" value="VWF_A"/>
</dbReference>
<dbReference type="SMART" id="SM00327">
    <property type="entry name" value="VWA"/>
    <property type="match status" value="1"/>
</dbReference>
<evidence type="ECO:0000313" key="3">
    <source>
        <dbReference type="EMBL" id="NBN79671.1"/>
    </source>
</evidence>
<organism evidence="3 4">
    <name type="scientific">Pannonibacter tanglangensis</name>
    <dbReference type="NCBI Taxonomy" id="2750084"/>
    <lineage>
        <taxon>Bacteria</taxon>
        <taxon>Pseudomonadati</taxon>
        <taxon>Pseudomonadota</taxon>
        <taxon>Alphaproteobacteria</taxon>
        <taxon>Hyphomicrobiales</taxon>
        <taxon>Stappiaceae</taxon>
        <taxon>Pannonibacter</taxon>
    </lineage>
</organism>
<feature type="compositionally biased region" description="Pro residues" evidence="1">
    <location>
        <begin position="74"/>
        <end position="86"/>
    </location>
</feature>
<keyword evidence="4" id="KW-1185">Reference proteome</keyword>
<dbReference type="InterPro" id="IPR021908">
    <property type="entry name" value="YfbK_C"/>
</dbReference>
<dbReference type="SUPFAM" id="SSF53300">
    <property type="entry name" value="vWA-like"/>
    <property type="match status" value="1"/>
</dbReference>
<dbReference type="InterPro" id="IPR036465">
    <property type="entry name" value="vWFA_dom_sf"/>
</dbReference>
<dbReference type="CDD" id="cd01465">
    <property type="entry name" value="vWA_subgroup"/>
    <property type="match status" value="1"/>
</dbReference>
<gene>
    <name evidence="3" type="ORF">GWI72_15445</name>
</gene>
<feature type="domain" description="VWFA" evidence="2">
    <location>
        <begin position="218"/>
        <end position="392"/>
    </location>
</feature>
<reference evidence="4" key="1">
    <citation type="submission" date="2020-01" db="EMBL/GenBank/DDBJ databases">
        <authorList>
            <person name="Fang Y."/>
            <person name="Sun R."/>
            <person name="Nie L."/>
            <person name="He J."/>
            <person name="Hao L."/>
            <person name="Wang L."/>
            <person name="Su S."/>
            <person name="Lv E."/>
            <person name="Zhang Z."/>
            <person name="Xie R."/>
            <person name="Liu H."/>
        </authorList>
    </citation>
    <scope>NUCLEOTIDE SEQUENCE [LARGE SCALE GENOMIC DNA]</scope>
    <source>
        <strain evidence="4">XCT-53</strain>
    </source>
</reference>
<evidence type="ECO:0000256" key="1">
    <source>
        <dbReference type="SAM" id="MobiDB-lite"/>
    </source>
</evidence>
<feature type="compositionally biased region" description="Low complexity" evidence="1">
    <location>
        <begin position="47"/>
        <end position="73"/>
    </location>
</feature>
<sequence>MPGMTLHPTPSEPRNAGWLRLAGAGLAAGTVGLIVLLAPWQHSEPEATSQTTAQNTAQTTTPQADTQAAATDALPPPSPQPLPQAIPRPVVLHGKPAVPAADLAYEAQGRDRFPQADDNPVHRVTDTPVSTFSADVDTASYGVMRAALMDGVLPVPDAIRPEELINYFSYGYPAPAKDAAPFATRLSIAPTPWNKDTRLLRIGLKTALPERGAMPPARLVFLIDTSGSMDAPDKLPLLKNAFRLLLTTLKPKDTVAIVAYAGSAGTVLEPTPATEGARILEALERLHAGGSTAGGEGLRQAYALAEAGRTDGSVSRVILATDGDFNVGFTDVADLTAFVERQRASGVTLSVLGFGQGNYNDALMQALAQNGNGNAAYIDSLTEARKVLVEEVGATLFTVASDVKLQVEFNPAEVKDYRLIGYETRALRQEDFSNDKVDAGDIGAGHTVTALYEFTPAGVTGGLSEPLRYQGTPPAAPATSPGELAFLRIRYKTPGESDSKLIEQPVTQAMAVESFEAADADFRFATAVAAFGDILKGGRFTGDYRLEDVAALARSAKGEDSAGHRAAFIGLVELARTARPLAPLPQ</sequence>
<comment type="caution">
    <text evidence="3">The sequence shown here is derived from an EMBL/GenBank/DDBJ whole genome shotgun (WGS) entry which is preliminary data.</text>
</comment>
<dbReference type="InterPro" id="IPR051266">
    <property type="entry name" value="CLCR"/>
</dbReference>
<dbReference type="Gene3D" id="3.40.50.410">
    <property type="entry name" value="von Willebrand factor, type A domain"/>
    <property type="match status" value="1"/>
</dbReference>
<feature type="region of interest" description="Disordered" evidence="1">
    <location>
        <begin position="45"/>
        <end position="87"/>
    </location>
</feature>
<protein>
    <submittedName>
        <fullName evidence="3">DUF3520 domain-containing protein</fullName>
    </submittedName>
</protein>
<dbReference type="PANTHER" id="PTHR10579">
    <property type="entry name" value="CALCIUM-ACTIVATED CHLORIDE CHANNEL REGULATOR"/>
    <property type="match status" value="1"/>
</dbReference>
<dbReference type="Proteomes" id="UP000586722">
    <property type="component" value="Unassembled WGS sequence"/>
</dbReference>
<proteinExistence type="predicted"/>
<evidence type="ECO:0000259" key="2">
    <source>
        <dbReference type="PROSITE" id="PS50234"/>
    </source>
</evidence>
<dbReference type="AlphaFoldDB" id="A0A7X5F4M9"/>
<dbReference type="Pfam" id="PF00092">
    <property type="entry name" value="VWA"/>
    <property type="match status" value="1"/>
</dbReference>
<dbReference type="EMBL" id="JAABLQ010000002">
    <property type="protein sequence ID" value="NBN79671.1"/>
    <property type="molecule type" value="Genomic_DNA"/>
</dbReference>
<dbReference type="Pfam" id="PF12450">
    <property type="entry name" value="vWF_A"/>
    <property type="match status" value="1"/>
</dbReference>
<accession>A0A7X5F4M9</accession>